<comment type="subunit">
    <text evidence="10">Monomer.</text>
</comment>
<dbReference type="Gene3D" id="2.70.20.10">
    <property type="entry name" value="Topoisomerase I, domain 3"/>
    <property type="match status" value="1"/>
</dbReference>
<dbReference type="InterPro" id="IPR013826">
    <property type="entry name" value="Topo_IA_cen_sub3"/>
</dbReference>
<dbReference type="AlphaFoldDB" id="F0EZX1"/>
<feature type="domain" description="Topo IA-type catalytic" evidence="12">
    <location>
        <begin position="150"/>
        <end position="583"/>
    </location>
</feature>
<evidence type="ECO:0000313" key="13">
    <source>
        <dbReference type="EMBL" id="EGC17150.1"/>
    </source>
</evidence>
<dbReference type="EMBL" id="AEWV01000022">
    <property type="protein sequence ID" value="EGC17150.1"/>
    <property type="molecule type" value="Genomic_DNA"/>
</dbReference>
<dbReference type="Gene3D" id="3.30.65.10">
    <property type="entry name" value="Bacterial Topoisomerase I, domain 1"/>
    <property type="match status" value="3"/>
</dbReference>
<keyword evidence="7 10" id="KW-0799">Topoisomerase</keyword>
<dbReference type="NCBIfam" id="TIGR01051">
    <property type="entry name" value="topA_bact"/>
    <property type="match status" value="1"/>
</dbReference>
<evidence type="ECO:0000256" key="3">
    <source>
        <dbReference type="ARBA" id="ARBA00022723"/>
    </source>
</evidence>
<keyword evidence="5" id="KW-0862">Zinc</keyword>
<gene>
    <name evidence="10 13" type="primary">topA</name>
    <name evidence="13" type="ORF">HMPREF9098_1405</name>
</gene>
<dbReference type="InterPro" id="IPR023405">
    <property type="entry name" value="Topo_IA_core_domain"/>
</dbReference>
<protein>
    <recommendedName>
        <fullName evidence="10">DNA topoisomerase 1</fullName>
        <ecNumber evidence="10">5.6.2.1</ecNumber>
    </recommendedName>
    <alternativeName>
        <fullName evidence="10">DNA topoisomerase I</fullName>
    </alternativeName>
</protein>
<dbReference type="SMART" id="SM00436">
    <property type="entry name" value="TOP1Bc"/>
    <property type="match status" value="1"/>
</dbReference>
<dbReference type="EC" id="5.6.2.1" evidence="10"/>
<dbReference type="Gene3D" id="1.10.290.10">
    <property type="entry name" value="Topoisomerase I, domain 4"/>
    <property type="match status" value="1"/>
</dbReference>
<feature type="site" description="Interaction with DNA" evidence="10">
    <location>
        <position position="515"/>
    </location>
</feature>
<keyword evidence="3" id="KW-0479">Metal-binding</keyword>
<dbReference type="STRING" id="888741.HMPREF9098_1405"/>
<dbReference type="Gene3D" id="1.10.460.10">
    <property type="entry name" value="Topoisomerase I, domain 2"/>
    <property type="match status" value="1"/>
</dbReference>
<dbReference type="InterPro" id="IPR000380">
    <property type="entry name" value="Topo_IA"/>
</dbReference>
<feature type="site" description="Interaction with DNA" evidence="10">
    <location>
        <position position="160"/>
    </location>
</feature>
<dbReference type="PANTHER" id="PTHR42785">
    <property type="entry name" value="DNA TOPOISOMERASE, TYPE IA, CORE"/>
    <property type="match status" value="1"/>
</dbReference>
<dbReference type="InterPro" id="IPR005733">
    <property type="entry name" value="TopoI_bac-type"/>
</dbReference>
<comment type="caution">
    <text evidence="13">The sequence shown here is derived from an EMBL/GenBank/DDBJ whole genome shotgun (WGS) entry which is preliminary data.</text>
</comment>
<feature type="domain" description="Toprim" evidence="11">
    <location>
        <begin position="18"/>
        <end position="134"/>
    </location>
</feature>
<keyword evidence="9 10" id="KW-0413">Isomerase</keyword>
<dbReference type="Gene3D" id="3.40.50.140">
    <property type="match status" value="1"/>
</dbReference>
<feature type="site" description="Interaction with DNA" evidence="10">
    <location>
        <position position="164"/>
    </location>
</feature>
<dbReference type="GO" id="GO:0005694">
    <property type="term" value="C:chromosome"/>
    <property type="evidence" value="ECO:0007669"/>
    <property type="project" value="InterPro"/>
</dbReference>
<evidence type="ECO:0000256" key="6">
    <source>
        <dbReference type="ARBA" id="ARBA00022842"/>
    </source>
</evidence>
<dbReference type="SMART" id="SM00437">
    <property type="entry name" value="TOP1Ac"/>
    <property type="match status" value="1"/>
</dbReference>
<dbReference type="HAMAP" id="MF_00952">
    <property type="entry name" value="Topoisom_1_prok"/>
    <property type="match status" value="1"/>
</dbReference>
<evidence type="ECO:0000256" key="7">
    <source>
        <dbReference type="ARBA" id="ARBA00023029"/>
    </source>
</evidence>
<comment type="caution">
    <text evidence="10">Lacks conserved residue(s) required for the propagation of feature annotation.</text>
</comment>
<dbReference type="Pfam" id="PF01131">
    <property type="entry name" value="Topoisom_bac"/>
    <property type="match status" value="1"/>
</dbReference>
<reference evidence="13 14" key="1">
    <citation type="submission" date="2011-01" db="EMBL/GenBank/DDBJ databases">
        <authorList>
            <person name="Muzny D."/>
            <person name="Qin X."/>
            <person name="Deng J."/>
            <person name="Jiang H."/>
            <person name="Liu Y."/>
            <person name="Qu J."/>
            <person name="Song X.-Z."/>
            <person name="Zhang L."/>
            <person name="Thornton R."/>
            <person name="Coyle M."/>
            <person name="Francisco L."/>
            <person name="Jackson L."/>
            <person name="Javaid M."/>
            <person name="Korchina V."/>
            <person name="Kovar C."/>
            <person name="Mata R."/>
            <person name="Mathew T."/>
            <person name="Ngo R."/>
            <person name="Nguyen L."/>
            <person name="Nguyen N."/>
            <person name="Okwuonu G."/>
            <person name="Ongeri F."/>
            <person name="Pham C."/>
            <person name="Simmons D."/>
            <person name="Wilczek-Boney K."/>
            <person name="Hale W."/>
            <person name="Jakkamsetti A."/>
            <person name="Pham P."/>
            <person name="Ruth R."/>
            <person name="San Lucas F."/>
            <person name="Warren J."/>
            <person name="Zhang J."/>
            <person name="Zhao Z."/>
            <person name="Zhou C."/>
            <person name="Zhu D."/>
            <person name="Lee S."/>
            <person name="Bess C."/>
            <person name="Blankenburg K."/>
            <person name="Forbes L."/>
            <person name="Fu Q."/>
            <person name="Gubbala S."/>
            <person name="Hirani K."/>
            <person name="Jayaseelan J.C."/>
            <person name="Lara F."/>
            <person name="Munidasa M."/>
            <person name="Palculict T."/>
            <person name="Patil S."/>
            <person name="Pu L.-L."/>
            <person name="Saada N."/>
            <person name="Tang L."/>
            <person name="Weissenberger G."/>
            <person name="Zhu Y."/>
            <person name="Hemphill L."/>
            <person name="Shang Y."/>
            <person name="Youmans B."/>
            <person name="Ayvaz T."/>
            <person name="Ross M."/>
            <person name="Santibanez J."/>
            <person name="Aqrawi P."/>
            <person name="Gross S."/>
            <person name="Joshi V."/>
            <person name="Fowler G."/>
            <person name="Nazareth L."/>
            <person name="Reid J."/>
            <person name="Worley K."/>
            <person name="Petrosino J."/>
            <person name="Highlander S."/>
            <person name="Gibbs R."/>
        </authorList>
    </citation>
    <scope>NUCLEOTIDE SEQUENCE [LARGE SCALE GENOMIC DNA]</scope>
    <source>
        <strain evidence="13 14">ATCC 33394</strain>
    </source>
</reference>
<dbReference type="GO" id="GO:0008270">
    <property type="term" value="F:zinc ion binding"/>
    <property type="evidence" value="ECO:0007669"/>
    <property type="project" value="UniProtKB-KW"/>
</dbReference>
<dbReference type="InterPro" id="IPR013497">
    <property type="entry name" value="Topo_IA_cen"/>
</dbReference>
<feature type="site" description="Interaction with DNA" evidence="10">
    <location>
        <position position="48"/>
    </location>
</feature>
<dbReference type="InterPro" id="IPR028612">
    <property type="entry name" value="Topoisom_1_IA"/>
</dbReference>
<feature type="site" description="Interaction with DNA" evidence="10">
    <location>
        <position position="176"/>
    </location>
</feature>
<dbReference type="PROSITE" id="PS52039">
    <property type="entry name" value="TOPO_IA_2"/>
    <property type="match status" value="1"/>
</dbReference>
<evidence type="ECO:0000313" key="14">
    <source>
        <dbReference type="Proteomes" id="UP000004088"/>
    </source>
</evidence>
<dbReference type="InterPro" id="IPR034149">
    <property type="entry name" value="TOPRIM_TopoI"/>
</dbReference>
<dbReference type="InterPro" id="IPR013498">
    <property type="entry name" value="Topo_IA_Znf"/>
</dbReference>
<name>F0EZX1_9NEIS</name>
<comment type="catalytic activity">
    <reaction evidence="1 10">
        <text>ATP-independent breakage of single-stranded DNA, followed by passage and rejoining.</text>
        <dbReference type="EC" id="5.6.2.1"/>
    </reaction>
</comment>
<keyword evidence="14" id="KW-1185">Reference proteome</keyword>
<feature type="site" description="Interaction with DNA" evidence="10">
    <location>
        <position position="323"/>
    </location>
</feature>
<dbReference type="InterPro" id="IPR003602">
    <property type="entry name" value="Topo_IA_DNA-bd_dom"/>
</dbReference>
<feature type="site" description="Interaction with DNA" evidence="10">
    <location>
        <position position="161"/>
    </location>
</feature>
<keyword evidence="8 10" id="KW-0238">DNA-binding</keyword>
<dbReference type="Pfam" id="PF01396">
    <property type="entry name" value="Zn_ribbon_Top1"/>
    <property type="match status" value="3"/>
</dbReference>
<evidence type="ECO:0000256" key="8">
    <source>
        <dbReference type="ARBA" id="ARBA00023125"/>
    </source>
</evidence>
<evidence type="ECO:0000259" key="12">
    <source>
        <dbReference type="PROSITE" id="PS52039"/>
    </source>
</evidence>
<dbReference type="SMART" id="SM00493">
    <property type="entry name" value="TOPRIM"/>
    <property type="match status" value="1"/>
</dbReference>
<comment type="function">
    <text evidence="10">Releases the supercoiling and torsional tension of DNA, which is introduced during the DNA replication and transcription, by transiently cleaving and rejoining one strand of the DNA duplex. Introduces a single-strand break via transesterification at a target site in duplex DNA. The scissile phosphodiester is attacked by the catalytic tyrosine of the enzyme, resulting in the formation of a DNA-(5'-phosphotyrosyl)-enzyme intermediate and the expulsion of a 3'-OH DNA strand. The free DNA strand then undergoes passage around the unbroken strand, thus removing DNA supercoils. Finally, in the religation step, the DNA 3'-OH attacks the covalent intermediate to expel the active-site tyrosine and restore the DNA phosphodiester backbone.</text>
</comment>
<dbReference type="PROSITE" id="PS50880">
    <property type="entry name" value="TOPRIM"/>
    <property type="match status" value="1"/>
</dbReference>
<dbReference type="Pfam" id="PF01751">
    <property type="entry name" value="Toprim"/>
    <property type="match status" value="1"/>
</dbReference>
<evidence type="ECO:0000256" key="5">
    <source>
        <dbReference type="ARBA" id="ARBA00022833"/>
    </source>
</evidence>
<accession>F0EZX1</accession>
<keyword evidence="4" id="KW-0863">Zinc-finger</keyword>
<dbReference type="SUPFAM" id="SSF57783">
    <property type="entry name" value="Zinc beta-ribbon"/>
    <property type="match status" value="2"/>
</dbReference>
<evidence type="ECO:0000256" key="10">
    <source>
        <dbReference type="HAMAP-Rule" id="MF_00952"/>
    </source>
</evidence>
<sequence length="791" mass="89291">MQAALTTLFNEKKKTMSKNLLIVESPNKIKSIKKYLGGDFEVLASFGHVRDLIKKNGAVNPDDNFAMKYEIPAKSVKHVDEIVKAAKEAEHIYLATDPDREGEAISWHIAEILKSKRGMKDVEKKIQRVVFHEVTPKGVQAALKSPRGLDIHLVDAQQARRALDYLVGFNLSPLLWKKIRRGLSAGRVQSPALRLICERENEIRAFETQEYWSVHLDSHKGRTKFSAKLTQWQGSKLEQFSLPDEASQAAILTALQGKEARVADVAKKKATRKPAAPYTTSTMQQDAVRKLGFTTDRTMRTAQQLFEGIDVGQGAVGLITYMRTDSVTLSEDALTEIRHYIENKIGADFLPNSPRVYKTKSKNAQEAHEAIRPTSVYRSPESVKPFLSPDQFKLYQMIWQRTMACQMVDAKFDATTVDIHMGEGVFRASGQVLVFAGFLSVYQEGQDEDDESEDAKKLPEMAAGDVLPVDKLYGEQHFTQPPPRFNEATLVKALEEFGIGRPSTYASIIKTLKDREYVVVEQRRFQPTDTGDIVNKFLTEHFEQYVDYDFTAKLEDQLDEIANGKRAWVPVMDKFWKGFHKQIEEKEGIERAKFTTQELDETCPKCGQHKLQIKFGKAGRFIACAGYPECDYTRNVNETAEQAAERMERDAQAQAELAGRSCPKCGGQLVFKNSRTGSKFIGCANYPKCKHVEPLEKPKDTGVTCPQCGKGHLVERKSRFGTTFYSCDTYPDCKYAVNHQPLNEPCPQCGWKITLRKVTKRWGVERVCPQKECGWKEQLEAPAPKEGKGGE</sequence>
<evidence type="ECO:0000256" key="4">
    <source>
        <dbReference type="ARBA" id="ARBA00022771"/>
    </source>
</evidence>
<feature type="active site" description="O-(5'-phospho-DNA)-tyrosine intermediate" evidence="10">
    <location>
        <position position="321"/>
    </location>
</feature>
<dbReference type="Proteomes" id="UP000004088">
    <property type="component" value="Unassembled WGS sequence"/>
</dbReference>
<evidence type="ECO:0000256" key="2">
    <source>
        <dbReference type="ARBA" id="ARBA00009446"/>
    </source>
</evidence>
<dbReference type="InterPro" id="IPR013824">
    <property type="entry name" value="Topo_IA_cen_sub1"/>
</dbReference>
<dbReference type="InterPro" id="IPR003601">
    <property type="entry name" value="Topo_IA_2"/>
</dbReference>
<dbReference type="GO" id="GO:0003917">
    <property type="term" value="F:DNA topoisomerase type I (single strand cut, ATP-independent) activity"/>
    <property type="evidence" value="ECO:0007669"/>
    <property type="project" value="UniProtKB-UniRule"/>
</dbReference>
<keyword evidence="6" id="KW-0460">Magnesium</keyword>
<dbReference type="GO" id="GO:0006265">
    <property type="term" value="P:DNA topological change"/>
    <property type="evidence" value="ECO:0007669"/>
    <property type="project" value="UniProtKB-UniRule"/>
</dbReference>
<proteinExistence type="inferred from homology"/>
<dbReference type="InterPro" id="IPR006171">
    <property type="entry name" value="TOPRIM_dom"/>
</dbReference>
<dbReference type="GO" id="GO:0003677">
    <property type="term" value="F:DNA binding"/>
    <property type="evidence" value="ECO:0007669"/>
    <property type="project" value="UniProtKB-KW"/>
</dbReference>
<dbReference type="HOGENOM" id="CLU_002929_4_3_4"/>
<evidence type="ECO:0000256" key="9">
    <source>
        <dbReference type="ARBA" id="ARBA00023235"/>
    </source>
</evidence>
<feature type="region of interest" description="Interaction with DNA" evidence="10">
    <location>
        <begin position="184"/>
        <end position="189"/>
    </location>
</feature>
<evidence type="ECO:0000256" key="1">
    <source>
        <dbReference type="ARBA" id="ARBA00000213"/>
    </source>
</evidence>
<dbReference type="PANTHER" id="PTHR42785:SF1">
    <property type="entry name" value="DNA TOPOISOMERASE"/>
    <property type="match status" value="1"/>
</dbReference>
<dbReference type="CDD" id="cd00186">
    <property type="entry name" value="TOP1Ac"/>
    <property type="match status" value="1"/>
</dbReference>
<dbReference type="CDD" id="cd03363">
    <property type="entry name" value="TOPRIM_TopoIA_TopoI"/>
    <property type="match status" value="1"/>
</dbReference>
<dbReference type="SUPFAM" id="SSF56712">
    <property type="entry name" value="Prokaryotic type I DNA topoisomerase"/>
    <property type="match status" value="1"/>
</dbReference>
<dbReference type="PRINTS" id="PR00417">
    <property type="entry name" value="PRTPISMRASEI"/>
</dbReference>
<evidence type="ECO:0000259" key="11">
    <source>
        <dbReference type="PROSITE" id="PS50880"/>
    </source>
</evidence>
<comment type="similarity">
    <text evidence="2 10">Belongs to the type IA topoisomerase family.</text>
</comment>
<organism evidence="13 14">
    <name type="scientific">Kingella denitrificans ATCC 33394</name>
    <dbReference type="NCBI Taxonomy" id="888741"/>
    <lineage>
        <taxon>Bacteria</taxon>
        <taxon>Pseudomonadati</taxon>
        <taxon>Pseudomonadota</taxon>
        <taxon>Betaproteobacteria</taxon>
        <taxon>Neisseriales</taxon>
        <taxon>Neisseriaceae</taxon>
        <taxon>Kingella</taxon>
    </lineage>
</organism>
<dbReference type="InterPro" id="IPR013825">
    <property type="entry name" value="Topo_IA_cen_sub2"/>
</dbReference>